<sequence>MGDRSTARPPARVAELAAFARLPLPDERHDIVGAALDSVYGEIDRLRELELGDTPPATAFDARWR</sequence>
<dbReference type="KEGG" id="nfr:ERS450000_02904"/>
<dbReference type="EMBL" id="LN868938">
    <property type="protein sequence ID" value="CRY78384.1"/>
    <property type="molecule type" value="Genomic_DNA"/>
</dbReference>
<organism evidence="1 2">
    <name type="scientific">Nocardia farcinica</name>
    <dbReference type="NCBI Taxonomy" id="37329"/>
    <lineage>
        <taxon>Bacteria</taxon>
        <taxon>Bacillati</taxon>
        <taxon>Actinomycetota</taxon>
        <taxon>Actinomycetes</taxon>
        <taxon>Mycobacteriales</taxon>
        <taxon>Nocardiaceae</taxon>
        <taxon>Nocardia</taxon>
    </lineage>
</organism>
<dbReference type="Proteomes" id="UP000057820">
    <property type="component" value="Chromosome 1"/>
</dbReference>
<evidence type="ECO:0000313" key="1">
    <source>
        <dbReference type="EMBL" id="CRY78384.1"/>
    </source>
</evidence>
<reference evidence="2" key="1">
    <citation type="submission" date="2015-03" db="EMBL/GenBank/DDBJ databases">
        <authorList>
            <consortium name="Pathogen Informatics"/>
        </authorList>
    </citation>
    <scope>NUCLEOTIDE SEQUENCE [LARGE SCALE GENOMIC DNA]</scope>
    <source>
        <strain evidence="2">NCTC11134</strain>
    </source>
</reference>
<evidence type="ECO:0000313" key="2">
    <source>
        <dbReference type="Proteomes" id="UP000057820"/>
    </source>
</evidence>
<accession>A0A0H5NTK5</accession>
<protein>
    <submittedName>
        <fullName evidence="1">Uncharacterized protein</fullName>
    </submittedName>
</protein>
<gene>
    <name evidence="1" type="ORF">ERS450000_02904</name>
</gene>
<dbReference type="AlphaFoldDB" id="A0A0H5NTK5"/>
<name>A0A0H5NTK5_NOCFR</name>
<proteinExistence type="predicted"/>
<dbReference type="RefSeq" id="WP_060592916.1">
    <property type="nucleotide sequence ID" value="NZ_CAACYE020000001.1"/>
</dbReference>